<feature type="domain" description="PAC" evidence="2">
    <location>
        <begin position="298"/>
        <end position="347"/>
    </location>
</feature>
<dbReference type="Gene3D" id="3.30.450.20">
    <property type="entry name" value="PAS domain"/>
    <property type="match status" value="1"/>
</dbReference>
<dbReference type="CDD" id="cd01949">
    <property type="entry name" value="GGDEF"/>
    <property type="match status" value="1"/>
</dbReference>
<dbReference type="InterPro" id="IPR035965">
    <property type="entry name" value="PAS-like_dom_sf"/>
</dbReference>
<keyword evidence="4" id="KW-0808">Transferase</keyword>
<dbReference type="InterPro" id="IPR029787">
    <property type="entry name" value="Nucleotide_cyclase"/>
</dbReference>
<gene>
    <name evidence="4" type="ORF">ACG04R_08805</name>
</gene>
<proteinExistence type="predicted"/>
<dbReference type="EMBL" id="JBIGIC010000003">
    <property type="protein sequence ID" value="MFG6486768.1"/>
    <property type="molecule type" value="Genomic_DNA"/>
</dbReference>
<sequence length="512" mass="55722">MLSTSTLFVALFAAFALFGLTLAVARRSLPESPALGIWARGTWLTIAGFVLIVSRAVGPAWLAIIGGNALVMAGLWFNAQALHRFIQDRPTPKLQSGLFVLGAVTVVSFVGQPLPLRTAVVSLLIAAQIAPMVILALGKGWHAEPSLRTVGITLALTMVALVVRAVHATVSPEQYVDFFQVSLGNGITYLASYLFPLGAGIGFVLANLERATRSMAMLSSQLQQLTREQQAMLDTELIGITRLRDRRSLWTNRALEAMFGYEPGELAGAPSRLLYLDQEAYEALGRDAYPALQSGQTYRAQVQMRRKNGDPIWVDLSGVLLGSDSGESLWMMQDITEQKLRQQRVEQIAFHDALTGLPNRVLLSDRIGQTLLLCDRLKSRCAVCFLDLDGFKAVNDARGHDAGDRLLTEIGRRIQSSVRASDTAARLGGDEFVLLLSPVDRQEDCEEILHRVLASIAEPIILGDGPATAVTASIGVVIHPDVPGGADELLSYADRAMYTAKRAGRNQVCYWR</sequence>
<dbReference type="Pfam" id="PF13426">
    <property type="entry name" value="PAS_9"/>
    <property type="match status" value="1"/>
</dbReference>
<keyword evidence="1" id="KW-0472">Membrane</keyword>
<reference evidence="4 5" key="1">
    <citation type="submission" date="2024-08" db="EMBL/GenBank/DDBJ databases">
        <authorList>
            <person name="Lu H."/>
        </authorList>
    </citation>
    <scope>NUCLEOTIDE SEQUENCE [LARGE SCALE GENOMIC DNA]</scope>
    <source>
        <strain evidence="4 5">BYS78W</strain>
    </source>
</reference>
<evidence type="ECO:0000313" key="4">
    <source>
        <dbReference type="EMBL" id="MFG6486768.1"/>
    </source>
</evidence>
<dbReference type="PROSITE" id="PS50113">
    <property type="entry name" value="PAC"/>
    <property type="match status" value="1"/>
</dbReference>
<dbReference type="GO" id="GO:0052621">
    <property type="term" value="F:diguanylate cyclase activity"/>
    <property type="evidence" value="ECO:0007669"/>
    <property type="project" value="UniProtKB-EC"/>
</dbReference>
<evidence type="ECO:0000256" key="1">
    <source>
        <dbReference type="SAM" id="Phobius"/>
    </source>
</evidence>
<dbReference type="SUPFAM" id="SSF55785">
    <property type="entry name" value="PYP-like sensor domain (PAS domain)"/>
    <property type="match status" value="1"/>
</dbReference>
<feature type="transmembrane region" description="Helical" evidence="1">
    <location>
        <begin position="149"/>
        <end position="167"/>
    </location>
</feature>
<feature type="transmembrane region" description="Helical" evidence="1">
    <location>
        <begin position="118"/>
        <end position="137"/>
    </location>
</feature>
<keyword evidence="4" id="KW-0548">Nucleotidyltransferase</keyword>
<feature type="transmembrane region" description="Helical" evidence="1">
    <location>
        <begin position="94"/>
        <end position="112"/>
    </location>
</feature>
<dbReference type="InterPro" id="IPR043128">
    <property type="entry name" value="Rev_trsase/Diguanyl_cyclase"/>
</dbReference>
<evidence type="ECO:0000313" key="5">
    <source>
        <dbReference type="Proteomes" id="UP001606134"/>
    </source>
</evidence>
<feature type="transmembrane region" description="Helical" evidence="1">
    <location>
        <begin position="6"/>
        <end position="25"/>
    </location>
</feature>
<dbReference type="InterPro" id="IPR000700">
    <property type="entry name" value="PAS-assoc_C"/>
</dbReference>
<feature type="transmembrane region" description="Helical" evidence="1">
    <location>
        <begin position="37"/>
        <end position="54"/>
    </location>
</feature>
<dbReference type="NCBIfam" id="TIGR00229">
    <property type="entry name" value="sensory_box"/>
    <property type="match status" value="1"/>
</dbReference>
<comment type="caution">
    <text evidence="4">The sequence shown here is derived from an EMBL/GenBank/DDBJ whole genome shotgun (WGS) entry which is preliminary data.</text>
</comment>
<dbReference type="Gene3D" id="3.30.70.270">
    <property type="match status" value="1"/>
</dbReference>
<keyword evidence="1" id="KW-1133">Transmembrane helix</keyword>
<evidence type="ECO:0000259" key="3">
    <source>
        <dbReference type="PROSITE" id="PS50887"/>
    </source>
</evidence>
<dbReference type="InterPro" id="IPR052163">
    <property type="entry name" value="DGC-Regulatory_Protein"/>
</dbReference>
<feature type="domain" description="GGDEF" evidence="3">
    <location>
        <begin position="379"/>
        <end position="512"/>
    </location>
</feature>
<evidence type="ECO:0000259" key="2">
    <source>
        <dbReference type="PROSITE" id="PS50113"/>
    </source>
</evidence>
<dbReference type="EC" id="2.7.7.65" evidence="4"/>
<dbReference type="Proteomes" id="UP001606134">
    <property type="component" value="Unassembled WGS sequence"/>
</dbReference>
<accession>A0ABW7HAR3</accession>
<keyword evidence="5" id="KW-1185">Reference proteome</keyword>
<dbReference type="Pfam" id="PF00990">
    <property type="entry name" value="GGDEF"/>
    <property type="match status" value="1"/>
</dbReference>
<dbReference type="InterPro" id="IPR000014">
    <property type="entry name" value="PAS"/>
</dbReference>
<dbReference type="SMART" id="SM00267">
    <property type="entry name" value="GGDEF"/>
    <property type="match status" value="1"/>
</dbReference>
<dbReference type="PROSITE" id="PS50887">
    <property type="entry name" value="GGDEF"/>
    <property type="match status" value="1"/>
</dbReference>
<feature type="transmembrane region" description="Helical" evidence="1">
    <location>
        <begin position="60"/>
        <end position="82"/>
    </location>
</feature>
<name>A0ABW7HAR3_9BURK</name>
<keyword evidence="1" id="KW-0812">Transmembrane</keyword>
<dbReference type="PANTHER" id="PTHR46663:SF3">
    <property type="entry name" value="SLL0267 PROTEIN"/>
    <property type="match status" value="1"/>
</dbReference>
<dbReference type="InterPro" id="IPR000160">
    <property type="entry name" value="GGDEF_dom"/>
</dbReference>
<dbReference type="CDD" id="cd00130">
    <property type="entry name" value="PAS"/>
    <property type="match status" value="1"/>
</dbReference>
<dbReference type="PANTHER" id="PTHR46663">
    <property type="entry name" value="DIGUANYLATE CYCLASE DGCT-RELATED"/>
    <property type="match status" value="1"/>
</dbReference>
<dbReference type="SUPFAM" id="SSF55073">
    <property type="entry name" value="Nucleotide cyclase"/>
    <property type="match status" value="1"/>
</dbReference>
<organism evidence="4 5">
    <name type="scientific">Pelomonas candidula</name>
    <dbReference type="NCBI Taxonomy" id="3299025"/>
    <lineage>
        <taxon>Bacteria</taxon>
        <taxon>Pseudomonadati</taxon>
        <taxon>Pseudomonadota</taxon>
        <taxon>Betaproteobacteria</taxon>
        <taxon>Burkholderiales</taxon>
        <taxon>Sphaerotilaceae</taxon>
        <taxon>Roseateles</taxon>
    </lineage>
</organism>
<dbReference type="RefSeq" id="WP_394408275.1">
    <property type="nucleotide sequence ID" value="NZ_JBIGIC010000003.1"/>
</dbReference>
<protein>
    <submittedName>
        <fullName evidence="4">Diguanylate cyclase domain-containing protein</fullName>
        <ecNumber evidence="4">2.7.7.65</ecNumber>
    </submittedName>
</protein>
<dbReference type="NCBIfam" id="TIGR00254">
    <property type="entry name" value="GGDEF"/>
    <property type="match status" value="1"/>
</dbReference>
<feature type="transmembrane region" description="Helical" evidence="1">
    <location>
        <begin position="187"/>
        <end position="208"/>
    </location>
</feature>